<reference evidence="1 2" key="1">
    <citation type="submission" date="2024-05" db="EMBL/GenBank/DDBJ databases">
        <title>Genome sequencing and assembly of Indian major carp, Cirrhinus mrigala (Hamilton, 1822).</title>
        <authorList>
            <person name="Mohindra V."/>
            <person name="Chowdhury L.M."/>
            <person name="Lal K."/>
            <person name="Jena J.K."/>
        </authorList>
    </citation>
    <scope>NUCLEOTIDE SEQUENCE [LARGE SCALE GENOMIC DNA]</scope>
    <source>
        <strain evidence="1">CM1030</strain>
        <tissue evidence="1">Blood</tissue>
    </source>
</reference>
<organism evidence="1 2">
    <name type="scientific">Cirrhinus mrigala</name>
    <name type="common">Mrigala</name>
    <dbReference type="NCBI Taxonomy" id="683832"/>
    <lineage>
        <taxon>Eukaryota</taxon>
        <taxon>Metazoa</taxon>
        <taxon>Chordata</taxon>
        <taxon>Craniata</taxon>
        <taxon>Vertebrata</taxon>
        <taxon>Euteleostomi</taxon>
        <taxon>Actinopterygii</taxon>
        <taxon>Neopterygii</taxon>
        <taxon>Teleostei</taxon>
        <taxon>Ostariophysi</taxon>
        <taxon>Cypriniformes</taxon>
        <taxon>Cyprinidae</taxon>
        <taxon>Labeoninae</taxon>
        <taxon>Labeonini</taxon>
        <taxon>Cirrhinus</taxon>
    </lineage>
</organism>
<gene>
    <name evidence="1" type="ORF">M9458_049567</name>
</gene>
<evidence type="ECO:0000313" key="1">
    <source>
        <dbReference type="EMBL" id="KAL0155304.1"/>
    </source>
</evidence>
<comment type="caution">
    <text evidence="1">The sequence shown here is derived from an EMBL/GenBank/DDBJ whole genome shotgun (WGS) entry which is preliminary data.</text>
</comment>
<keyword evidence="2" id="KW-1185">Reference proteome</keyword>
<dbReference type="PANTHER" id="PTHR33480">
    <property type="entry name" value="SET DOMAIN-CONTAINING PROTEIN-RELATED"/>
    <property type="match status" value="1"/>
</dbReference>
<feature type="non-terminal residue" evidence="1">
    <location>
        <position position="68"/>
    </location>
</feature>
<evidence type="ECO:0000313" key="2">
    <source>
        <dbReference type="Proteomes" id="UP001529510"/>
    </source>
</evidence>
<dbReference type="EMBL" id="JAMKFB020000025">
    <property type="protein sequence ID" value="KAL0155304.1"/>
    <property type="molecule type" value="Genomic_DNA"/>
</dbReference>
<protein>
    <submittedName>
        <fullName evidence="1">Uncharacterized protein</fullName>
    </submittedName>
</protein>
<proteinExistence type="predicted"/>
<dbReference type="AlphaFoldDB" id="A0ABD0N1M0"/>
<sequence>MSQILNLKDNELDQLASFLGHDIRVHRDYYRLPDATIEIAKISKLLLAMEKGNLARFQGKSLDEIEIE</sequence>
<name>A0ABD0N1M0_CIRMR</name>
<accession>A0ABD0N1M0</accession>
<dbReference type="Proteomes" id="UP001529510">
    <property type="component" value="Unassembled WGS sequence"/>
</dbReference>
<dbReference type="PANTHER" id="PTHR33480:SF1">
    <property type="entry name" value="TYR RECOMBINASE DOMAIN-CONTAINING PROTEIN"/>
    <property type="match status" value="1"/>
</dbReference>